<comment type="caution">
    <text evidence="2">The sequence shown here is derived from an EMBL/GenBank/DDBJ whole genome shotgun (WGS) entry which is preliminary data.</text>
</comment>
<evidence type="ECO:0000313" key="2">
    <source>
        <dbReference type="EMBL" id="KAF7349477.1"/>
    </source>
</evidence>
<evidence type="ECO:0000256" key="1">
    <source>
        <dbReference type="SAM" id="MobiDB-lite"/>
    </source>
</evidence>
<organism evidence="2 3">
    <name type="scientific">Mycena sanguinolenta</name>
    <dbReference type="NCBI Taxonomy" id="230812"/>
    <lineage>
        <taxon>Eukaryota</taxon>
        <taxon>Fungi</taxon>
        <taxon>Dikarya</taxon>
        <taxon>Basidiomycota</taxon>
        <taxon>Agaricomycotina</taxon>
        <taxon>Agaricomycetes</taxon>
        <taxon>Agaricomycetidae</taxon>
        <taxon>Agaricales</taxon>
        <taxon>Marasmiineae</taxon>
        <taxon>Mycenaceae</taxon>
        <taxon>Mycena</taxon>
    </lineage>
</organism>
<keyword evidence="3" id="KW-1185">Reference proteome</keyword>
<dbReference type="Proteomes" id="UP000623467">
    <property type="component" value="Unassembled WGS sequence"/>
</dbReference>
<dbReference type="EMBL" id="JACAZH010000016">
    <property type="protein sequence ID" value="KAF7349477.1"/>
    <property type="molecule type" value="Genomic_DNA"/>
</dbReference>
<dbReference type="AlphaFoldDB" id="A0A8H6Y074"/>
<accession>A0A8H6Y074</accession>
<name>A0A8H6Y074_9AGAR</name>
<gene>
    <name evidence="2" type="ORF">MSAN_01738000</name>
</gene>
<sequence>MRMAMRLGAIFSEYERYGIAVAALFCICSRHAGCQTVTYVDRSNNAVDNLVRSVVVFLRCLLLRVEDLHSFKPLQCKLCYSTPLTMTVDYAVPRLQLNGKALPPDSIFRPYCPHPFIHEISDEILQEIFLLAVSDTKINIPNLTVLLDADEKNDSEDDYSDSEDGNSDEDGDIDTEGEGLDSIDSEDSSSVGPICLTHVCSRWRKVALETPGIWTRFSVYLDASPITLQAIEFFLARASMRKPLDLEIMTLEVVPLTILTDIVLPHAARLTSLGLEVDEAFVESFIRLPPRSFPSLRSLKLTPRIDGSERLSAPSWFLYPPLHPGISHENDNNKLQTQTQPTPLGHLAPGLRKLSITPNPYYSCIRHLYPAALGLPLRTLTDLELSASVPSASLLEILPCLGGVKRLTVRMDANTGWEPAGMEVDDEDDEGQDDGAVLAGLANALLRTDGPHGENVNVPFELAMMETANPIILPALTHLHLTFSSYPAASALFTQLTLPALESLALIVEAAHVRYCETLHAVLMQFLQRSLRGPVTRVTSPGRGCVTALQGAGVTSLQDGCADTMHPLWFLRSLALFDVRALSETQAADLSGYCANGFKCAVSDAAA</sequence>
<feature type="compositionally biased region" description="Acidic residues" evidence="1">
    <location>
        <begin position="153"/>
        <end position="187"/>
    </location>
</feature>
<evidence type="ECO:0000313" key="3">
    <source>
        <dbReference type="Proteomes" id="UP000623467"/>
    </source>
</evidence>
<reference evidence="2" key="1">
    <citation type="submission" date="2020-05" db="EMBL/GenBank/DDBJ databases">
        <title>Mycena genomes resolve the evolution of fungal bioluminescence.</title>
        <authorList>
            <person name="Tsai I.J."/>
        </authorList>
    </citation>
    <scope>NUCLEOTIDE SEQUENCE</scope>
    <source>
        <strain evidence="2">160909Yilan</strain>
    </source>
</reference>
<feature type="region of interest" description="Disordered" evidence="1">
    <location>
        <begin position="153"/>
        <end position="189"/>
    </location>
</feature>
<proteinExistence type="predicted"/>
<protein>
    <submittedName>
        <fullName evidence="2">F-box domain-containing protein</fullName>
    </submittedName>
</protein>
<dbReference type="OrthoDB" id="3015956at2759"/>